<reference evidence="2" key="1">
    <citation type="submission" date="2024-02" db="EMBL/GenBank/DDBJ databases">
        <authorList>
            <consortium name="ELIXIR-Norway"/>
            <consortium name="Elixir Norway"/>
        </authorList>
    </citation>
    <scope>NUCLEOTIDE SEQUENCE</scope>
</reference>
<sequence length="73" mass="8273">MTNRSNRQYPVTCCGREGRRDGVMDMLKMETGITPPSPHSATEGDIQNRRVRISDDKHNPADNESPKFAHFSQ</sequence>
<feature type="region of interest" description="Disordered" evidence="1">
    <location>
        <begin position="29"/>
        <end position="73"/>
    </location>
</feature>
<keyword evidence="3" id="KW-1185">Reference proteome</keyword>
<feature type="compositionally biased region" description="Basic and acidic residues" evidence="1">
    <location>
        <begin position="46"/>
        <end position="67"/>
    </location>
</feature>
<protein>
    <submittedName>
        <fullName evidence="2">Uncharacterized protein</fullName>
    </submittedName>
</protein>
<evidence type="ECO:0000313" key="3">
    <source>
        <dbReference type="Proteomes" id="UP001497444"/>
    </source>
</evidence>
<dbReference type="Proteomes" id="UP001497444">
    <property type="component" value="Unassembled WGS sequence"/>
</dbReference>
<gene>
    <name evidence="2" type="ORF">CSSPJE1EN1_LOCUS29351</name>
</gene>
<evidence type="ECO:0000313" key="2">
    <source>
        <dbReference type="EMBL" id="CAK9253973.1"/>
    </source>
</evidence>
<comment type="caution">
    <text evidence="2">The sequence shown here is derived from an EMBL/GenBank/DDBJ whole genome shotgun (WGS) entry which is preliminary data.</text>
</comment>
<accession>A0ABP0VHS8</accession>
<proteinExistence type="predicted"/>
<dbReference type="EMBL" id="CAXAQS010000959">
    <property type="protein sequence ID" value="CAK9253973.1"/>
    <property type="molecule type" value="Genomic_DNA"/>
</dbReference>
<organism evidence="2 3">
    <name type="scientific">Sphagnum jensenii</name>
    <dbReference type="NCBI Taxonomy" id="128206"/>
    <lineage>
        <taxon>Eukaryota</taxon>
        <taxon>Viridiplantae</taxon>
        <taxon>Streptophyta</taxon>
        <taxon>Embryophyta</taxon>
        <taxon>Bryophyta</taxon>
        <taxon>Sphagnophytina</taxon>
        <taxon>Sphagnopsida</taxon>
        <taxon>Sphagnales</taxon>
        <taxon>Sphagnaceae</taxon>
        <taxon>Sphagnum</taxon>
    </lineage>
</organism>
<name>A0ABP0VHS8_9BRYO</name>
<evidence type="ECO:0000256" key="1">
    <source>
        <dbReference type="SAM" id="MobiDB-lite"/>
    </source>
</evidence>